<dbReference type="InParanoid" id="A0A151GAJ8"/>
<keyword evidence="8" id="KW-1185">Reference proteome</keyword>
<proteinExistence type="predicted"/>
<dbReference type="EMBL" id="LAYC01000003">
    <property type="protein sequence ID" value="KYK54101.1"/>
    <property type="molecule type" value="Genomic_DNA"/>
</dbReference>
<feature type="compositionally biased region" description="Low complexity" evidence="5">
    <location>
        <begin position="91"/>
        <end position="106"/>
    </location>
</feature>
<keyword evidence="3" id="KW-0804">Transcription</keyword>
<dbReference type="STRING" id="98403.A0A151GAJ8"/>
<comment type="caution">
    <text evidence="7">The sequence shown here is derived from an EMBL/GenBank/DDBJ whole genome shotgun (WGS) entry which is preliminary data.</text>
</comment>
<protein>
    <submittedName>
        <fullName evidence="7">Fungal specific transcription factor</fullName>
    </submittedName>
</protein>
<dbReference type="Proteomes" id="UP000076580">
    <property type="component" value="Chromosome 03"/>
</dbReference>
<evidence type="ECO:0000256" key="5">
    <source>
        <dbReference type="SAM" id="MobiDB-lite"/>
    </source>
</evidence>
<dbReference type="InterPro" id="IPR001138">
    <property type="entry name" value="Zn2Cys6_DnaBD"/>
</dbReference>
<accession>A0A151GAJ8</accession>
<feature type="compositionally biased region" description="Basic and acidic residues" evidence="5">
    <location>
        <begin position="233"/>
        <end position="247"/>
    </location>
</feature>
<dbReference type="CDD" id="cd00067">
    <property type="entry name" value="GAL4"/>
    <property type="match status" value="1"/>
</dbReference>
<dbReference type="Pfam" id="PF04082">
    <property type="entry name" value="Fungal_trans"/>
    <property type="match status" value="1"/>
</dbReference>
<dbReference type="GO" id="GO:0000435">
    <property type="term" value="P:positive regulation of transcription from RNA polymerase II promoter by galactose"/>
    <property type="evidence" value="ECO:0007669"/>
    <property type="project" value="TreeGrafter"/>
</dbReference>
<dbReference type="GO" id="GO:0000978">
    <property type="term" value="F:RNA polymerase II cis-regulatory region sequence-specific DNA binding"/>
    <property type="evidence" value="ECO:0007669"/>
    <property type="project" value="TreeGrafter"/>
</dbReference>
<dbReference type="GO" id="GO:0005634">
    <property type="term" value="C:nucleus"/>
    <property type="evidence" value="ECO:0007669"/>
    <property type="project" value="TreeGrafter"/>
</dbReference>
<keyword evidence="1" id="KW-0479">Metal-binding</keyword>
<feature type="compositionally biased region" description="Low complexity" evidence="5">
    <location>
        <begin position="115"/>
        <end position="135"/>
    </location>
</feature>
<keyword evidence="4" id="KW-0539">Nucleus</keyword>
<dbReference type="CDD" id="cd12148">
    <property type="entry name" value="fungal_TF_MHR"/>
    <property type="match status" value="1"/>
</dbReference>
<dbReference type="Pfam" id="PF00172">
    <property type="entry name" value="Zn_clus"/>
    <property type="match status" value="1"/>
</dbReference>
<feature type="region of interest" description="Disordered" evidence="5">
    <location>
        <begin position="225"/>
        <end position="254"/>
    </location>
</feature>
<evidence type="ECO:0000256" key="4">
    <source>
        <dbReference type="ARBA" id="ARBA00023242"/>
    </source>
</evidence>
<dbReference type="PANTHER" id="PTHR47424">
    <property type="entry name" value="REGULATORY PROTEIN GAL4"/>
    <property type="match status" value="1"/>
</dbReference>
<dbReference type="SMART" id="SM00066">
    <property type="entry name" value="GAL4"/>
    <property type="match status" value="1"/>
</dbReference>
<feature type="region of interest" description="Disordered" evidence="5">
    <location>
        <begin position="57"/>
        <end position="182"/>
    </location>
</feature>
<evidence type="ECO:0000313" key="7">
    <source>
        <dbReference type="EMBL" id="KYK54101.1"/>
    </source>
</evidence>
<reference evidence="7 8" key="1">
    <citation type="journal article" date="2016" name="Sci. Rep.">
        <title>Insights into Adaptations to a Near-Obligate Nematode Endoparasitic Lifestyle from the Finished Genome of Drechmeria coniospora.</title>
        <authorList>
            <person name="Zhang L."/>
            <person name="Zhou Z."/>
            <person name="Guo Q."/>
            <person name="Fokkens L."/>
            <person name="Miskei M."/>
            <person name="Pocsi I."/>
            <person name="Zhang W."/>
            <person name="Chen M."/>
            <person name="Wang L."/>
            <person name="Sun Y."/>
            <person name="Donzelli B.G."/>
            <person name="Gibson D.M."/>
            <person name="Nelson D.R."/>
            <person name="Luo J.G."/>
            <person name="Rep M."/>
            <person name="Liu H."/>
            <person name="Yang S."/>
            <person name="Wang J."/>
            <person name="Krasnoff S.B."/>
            <person name="Xu Y."/>
            <person name="Molnar I."/>
            <person name="Lin M."/>
        </authorList>
    </citation>
    <scope>NUCLEOTIDE SEQUENCE [LARGE SCALE GENOMIC DNA]</scope>
    <source>
        <strain evidence="7 8">ARSEF 6962</strain>
    </source>
</reference>
<dbReference type="AlphaFoldDB" id="A0A151GAJ8"/>
<dbReference type="Gene3D" id="4.10.240.10">
    <property type="entry name" value="Zn(2)-C6 fungal-type DNA-binding domain"/>
    <property type="match status" value="1"/>
</dbReference>
<dbReference type="GO" id="GO:0008270">
    <property type="term" value="F:zinc ion binding"/>
    <property type="evidence" value="ECO:0007669"/>
    <property type="project" value="InterPro"/>
</dbReference>
<evidence type="ECO:0000256" key="2">
    <source>
        <dbReference type="ARBA" id="ARBA00023015"/>
    </source>
</evidence>
<dbReference type="InterPro" id="IPR007219">
    <property type="entry name" value="XnlR_reg_dom"/>
</dbReference>
<dbReference type="InterPro" id="IPR036864">
    <property type="entry name" value="Zn2-C6_fun-type_DNA-bd_sf"/>
</dbReference>
<dbReference type="SMART" id="SM00906">
    <property type="entry name" value="Fungal_trans"/>
    <property type="match status" value="1"/>
</dbReference>
<dbReference type="GeneID" id="63718700"/>
<dbReference type="InterPro" id="IPR051127">
    <property type="entry name" value="Fungal_SecMet_Regulators"/>
</dbReference>
<organism evidence="7 8">
    <name type="scientific">Drechmeria coniospora</name>
    <name type="common">Nematophagous fungus</name>
    <name type="synonym">Meria coniospora</name>
    <dbReference type="NCBI Taxonomy" id="98403"/>
    <lineage>
        <taxon>Eukaryota</taxon>
        <taxon>Fungi</taxon>
        <taxon>Dikarya</taxon>
        <taxon>Ascomycota</taxon>
        <taxon>Pezizomycotina</taxon>
        <taxon>Sordariomycetes</taxon>
        <taxon>Hypocreomycetidae</taxon>
        <taxon>Hypocreales</taxon>
        <taxon>Ophiocordycipitaceae</taxon>
        <taxon>Drechmeria</taxon>
    </lineage>
</organism>
<dbReference type="GO" id="GO:0000981">
    <property type="term" value="F:DNA-binding transcription factor activity, RNA polymerase II-specific"/>
    <property type="evidence" value="ECO:0007669"/>
    <property type="project" value="InterPro"/>
</dbReference>
<evidence type="ECO:0000313" key="8">
    <source>
        <dbReference type="Proteomes" id="UP000076580"/>
    </source>
</evidence>
<gene>
    <name evidence="7" type="ORF">DCS_06057</name>
</gene>
<dbReference type="SUPFAM" id="SSF57701">
    <property type="entry name" value="Zn2/Cys6 DNA-binding domain"/>
    <property type="match status" value="1"/>
</dbReference>
<evidence type="ECO:0000256" key="1">
    <source>
        <dbReference type="ARBA" id="ARBA00022723"/>
    </source>
</evidence>
<keyword evidence="2" id="KW-0805">Transcription regulation</keyword>
<sequence length="761" mass="81860">MPRPRLLPSQRLRAAEACNFCREAKKKCSGTVPCAHCLRRGIGSACTISFEGRAFRSGRQRKANPEPTPTPNPNPMAGSASEPPPLPMPTPASASSPTRAPRSTARLVPTPGPSPSGRTAATTTSTGPGTSVAASVGPILSPQTFRSQEARPDPRLMALRPSPRGSVHRQPHRRSDASSMSTNAHSRMLLNLRGERVYIGGAASLSFLQLVRSVVADQIGPSQFSHNAQSETMLEKESALGDGDRNRSSVSASSLVDLDEGSKMDYAQCYRHVTEGFLDVFSPSELEDALVNVREPMSRQRCAALHLAMAIGAQAKSATAARDVGQPCFRQAQAIAFEGMLEDPDIDIVRSFLLMAFYLLGECRRNAAFMYLGIATRAAVALGLHSRDAYAVMHGAEDKLRLRVWISLRIVDMLANAILGRPAATAGLHSDVEGLLEEVAREAQQEDDDAMQRLVASHQIVSIINVIVDSLYERKELSTAMVEQLLNEIELWVTRLPDCLRRAARGADSGSGSGASMLEGALGSIHVSCLYYFAVTLVTRPVLISTLTAPPSHGVGVGATQSHLASACLDAAVFLIQTCVDALHANLLYGNMCIMKYDHPTPIPSSLYPALVFAAGLVLGFEIFAKRSIDYDIESAFGGARDVLQFLAGQSPQAGHYHEILTLLANAVAKQRERIASKGRSRYVSKLFTLHDTVPPDGQRLPGSEAGYDGPMAPGDGIEDGDGIGWQAWHRPVATGSGEEDVFLGWDSLDISQWDSFPFVQ</sequence>
<dbReference type="PROSITE" id="PS50048">
    <property type="entry name" value="ZN2_CY6_FUNGAL_2"/>
    <property type="match status" value="1"/>
</dbReference>
<dbReference type="GO" id="GO:0006351">
    <property type="term" value="P:DNA-templated transcription"/>
    <property type="evidence" value="ECO:0007669"/>
    <property type="project" value="InterPro"/>
</dbReference>
<evidence type="ECO:0000256" key="3">
    <source>
        <dbReference type="ARBA" id="ARBA00023163"/>
    </source>
</evidence>
<evidence type="ECO:0000259" key="6">
    <source>
        <dbReference type="PROSITE" id="PS50048"/>
    </source>
</evidence>
<dbReference type="RefSeq" id="XP_040653453.1">
    <property type="nucleotide sequence ID" value="XM_040803349.1"/>
</dbReference>
<feature type="domain" description="Zn(2)-C6 fungal-type" evidence="6">
    <location>
        <begin position="17"/>
        <end position="48"/>
    </location>
</feature>
<dbReference type="PROSITE" id="PS00463">
    <property type="entry name" value="ZN2_CY6_FUNGAL_1"/>
    <property type="match status" value="1"/>
</dbReference>
<dbReference type="PANTHER" id="PTHR47424:SF9">
    <property type="entry name" value="TAH-2"/>
    <property type="match status" value="1"/>
</dbReference>
<name>A0A151GAJ8_DRECN</name>